<dbReference type="PANTHER" id="PTHR31900">
    <property type="entry name" value="F-BOX/RNI SUPERFAMILY PROTEIN-RELATED"/>
    <property type="match status" value="1"/>
</dbReference>
<dbReference type="Pfam" id="PF00646">
    <property type="entry name" value="F-box"/>
    <property type="match status" value="1"/>
</dbReference>
<dbReference type="SMART" id="SM00256">
    <property type="entry name" value="FBOX"/>
    <property type="match status" value="1"/>
</dbReference>
<evidence type="ECO:0000259" key="2">
    <source>
        <dbReference type="SMART" id="SM00579"/>
    </source>
</evidence>
<dbReference type="InterPro" id="IPR053781">
    <property type="entry name" value="F-box_AtFBL13-like"/>
</dbReference>
<dbReference type="OrthoDB" id="1035840at2759"/>
<dbReference type="SMART" id="SM00579">
    <property type="entry name" value="FBD"/>
    <property type="match status" value="1"/>
</dbReference>
<dbReference type="Pfam" id="PF24758">
    <property type="entry name" value="LRR_At5g56370"/>
    <property type="match status" value="1"/>
</dbReference>
<proteinExistence type="predicted"/>
<accession>A0A8T2HJ35</accession>
<evidence type="ECO:0000259" key="1">
    <source>
        <dbReference type="SMART" id="SM00256"/>
    </source>
</evidence>
<reference evidence="3 4" key="1">
    <citation type="submission" date="2020-12" db="EMBL/GenBank/DDBJ databases">
        <title>Concerted genomic and epigenomic changes stabilize Arabidopsis allopolyploids.</title>
        <authorList>
            <person name="Chen Z."/>
        </authorList>
    </citation>
    <scope>NUCLEOTIDE SEQUENCE [LARGE SCALE GENOMIC DNA]</scope>
    <source>
        <strain evidence="3">As9502</strain>
        <tissue evidence="3">Leaf</tissue>
    </source>
</reference>
<dbReference type="InterPro" id="IPR001810">
    <property type="entry name" value="F-box_dom"/>
</dbReference>
<dbReference type="InterPro" id="IPR050232">
    <property type="entry name" value="FBL13/AtMIF1-like"/>
</dbReference>
<protein>
    <submittedName>
        <fullName evidence="3">F-box domain</fullName>
    </submittedName>
</protein>
<dbReference type="AlphaFoldDB" id="A0A8T2HJ35"/>
<dbReference type="InterPro" id="IPR006566">
    <property type="entry name" value="FBD"/>
</dbReference>
<feature type="domain" description="F-box" evidence="1">
    <location>
        <begin position="27"/>
        <end position="66"/>
    </location>
</feature>
<dbReference type="CDD" id="cd22160">
    <property type="entry name" value="F-box_AtFBL13-like"/>
    <property type="match status" value="1"/>
</dbReference>
<gene>
    <name evidence="3" type="ORF">ISN44_As01g068420</name>
</gene>
<organism evidence="3 4">
    <name type="scientific">Arabidopsis suecica</name>
    <name type="common">Swedish thale-cress</name>
    <name type="synonym">Cardaminopsis suecica</name>
    <dbReference type="NCBI Taxonomy" id="45249"/>
    <lineage>
        <taxon>Eukaryota</taxon>
        <taxon>Viridiplantae</taxon>
        <taxon>Streptophyta</taxon>
        <taxon>Embryophyta</taxon>
        <taxon>Tracheophyta</taxon>
        <taxon>Spermatophyta</taxon>
        <taxon>Magnoliopsida</taxon>
        <taxon>eudicotyledons</taxon>
        <taxon>Gunneridae</taxon>
        <taxon>Pentapetalae</taxon>
        <taxon>rosids</taxon>
        <taxon>malvids</taxon>
        <taxon>Brassicales</taxon>
        <taxon>Brassicaceae</taxon>
        <taxon>Camelineae</taxon>
        <taxon>Arabidopsis</taxon>
    </lineage>
</organism>
<dbReference type="InterPro" id="IPR055411">
    <property type="entry name" value="LRR_FXL15/At3g58940/PEG3-like"/>
</dbReference>
<dbReference type="EMBL" id="JAEFBJ010000001">
    <property type="protein sequence ID" value="KAG7660048.1"/>
    <property type="molecule type" value="Genomic_DNA"/>
</dbReference>
<sequence>MDEDAESRVSSTRSYDRRGHLDWLRKLPDSLLCQVFLNLPTKDVVKTSVLSSTWGNIWRSVPGLDLGYGDFPEYNAFVSFVDSFLGFNSESRLQNFKLNYQYLRLKYEWKWTELDNANVTRWINTVIKRKVEHLHVLDGSNPESVSLPCVKVMYLDMVKFANDLAFEMLISGCPVLESLTIKRSACDNVDYLRVCSQSLLSFTLVGHCNEDMVKEQVVAIDAPRLEDLKLYCHETASFIIKNPASLVKMDIDIMFNLSSEQKFDPNDLPKRNMIRNFLLGISGVKEMEISSHTLEVIYNYSRCERLPVFRNLSSLHADFDDYRWEMLPVFLESCPKLKSLSVGFSKTPGEEPISILPGPQCNLPALEFVDILKPMVEKEKELKLMSYFLEKSTILKKLTLRLGDFRGNEESALLKKLLTIPRLSSSCQVVVL</sequence>
<dbReference type="PANTHER" id="PTHR31900:SF33">
    <property type="entry name" value="PROTEIN WITH RNI-LIKE_FBD-LIKE DOMAIN"/>
    <property type="match status" value="1"/>
</dbReference>
<name>A0A8T2HJ35_ARASU</name>
<feature type="domain" description="FBD" evidence="2">
    <location>
        <begin position="360"/>
        <end position="432"/>
    </location>
</feature>
<evidence type="ECO:0000313" key="3">
    <source>
        <dbReference type="EMBL" id="KAG7660048.1"/>
    </source>
</evidence>
<evidence type="ECO:0000313" key="4">
    <source>
        <dbReference type="Proteomes" id="UP000694251"/>
    </source>
</evidence>
<comment type="caution">
    <text evidence="3">The sequence shown here is derived from an EMBL/GenBank/DDBJ whole genome shotgun (WGS) entry which is preliminary data.</text>
</comment>
<dbReference type="Pfam" id="PF08387">
    <property type="entry name" value="FBD"/>
    <property type="match status" value="1"/>
</dbReference>
<keyword evidence="4" id="KW-1185">Reference proteome</keyword>
<dbReference type="Proteomes" id="UP000694251">
    <property type="component" value="Chromosome 1"/>
</dbReference>